<evidence type="ECO:0000256" key="1">
    <source>
        <dbReference type="SAM" id="MobiDB-lite"/>
    </source>
</evidence>
<name>A0A0D9VBI0_9ORYZ</name>
<sequence>MASYMSVLSWTHPKFQRPPTSAVDRYPAPNTTSGDLPHRRPPQSPHPPRSKDDHYCNGLTVEEE</sequence>
<dbReference type="HOGENOM" id="CLU_2870838_0_0_1"/>
<reference evidence="2" key="3">
    <citation type="submission" date="2015-04" db="UniProtKB">
        <authorList>
            <consortium name="EnsemblPlants"/>
        </authorList>
    </citation>
    <scope>IDENTIFICATION</scope>
</reference>
<dbReference type="Proteomes" id="UP000032180">
    <property type="component" value="Chromosome 2"/>
</dbReference>
<accession>A0A0D9VBI0</accession>
<proteinExistence type="predicted"/>
<feature type="region of interest" description="Disordered" evidence="1">
    <location>
        <begin position="1"/>
        <end position="64"/>
    </location>
</feature>
<keyword evidence="3" id="KW-1185">Reference proteome</keyword>
<reference evidence="3" key="2">
    <citation type="submission" date="2013-12" db="EMBL/GenBank/DDBJ databases">
        <authorList>
            <person name="Yu Y."/>
            <person name="Lee S."/>
            <person name="de Baynast K."/>
            <person name="Wissotski M."/>
            <person name="Liu L."/>
            <person name="Talag J."/>
            <person name="Goicoechea J."/>
            <person name="Angelova A."/>
            <person name="Jetty R."/>
            <person name="Kudrna D."/>
            <person name="Golser W."/>
            <person name="Rivera L."/>
            <person name="Zhang J."/>
            <person name="Wing R."/>
        </authorList>
    </citation>
    <scope>NUCLEOTIDE SEQUENCE</scope>
</reference>
<dbReference type="Gramene" id="LPERR02G01440.1">
    <property type="protein sequence ID" value="LPERR02G01440.1"/>
    <property type="gene ID" value="LPERR02G01440"/>
</dbReference>
<evidence type="ECO:0000313" key="2">
    <source>
        <dbReference type="EnsemblPlants" id="LPERR02G01440.1"/>
    </source>
</evidence>
<organism evidence="2 3">
    <name type="scientific">Leersia perrieri</name>
    <dbReference type="NCBI Taxonomy" id="77586"/>
    <lineage>
        <taxon>Eukaryota</taxon>
        <taxon>Viridiplantae</taxon>
        <taxon>Streptophyta</taxon>
        <taxon>Embryophyta</taxon>
        <taxon>Tracheophyta</taxon>
        <taxon>Spermatophyta</taxon>
        <taxon>Magnoliopsida</taxon>
        <taxon>Liliopsida</taxon>
        <taxon>Poales</taxon>
        <taxon>Poaceae</taxon>
        <taxon>BOP clade</taxon>
        <taxon>Oryzoideae</taxon>
        <taxon>Oryzeae</taxon>
        <taxon>Oryzinae</taxon>
        <taxon>Leersia</taxon>
    </lineage>
</organism>
<dbReference type="EnsemblPlants" id="LPERR02G01440.1">
    <property type="protein sequence ID" value="LPERR02G01440.1"/>
    <property type="gene ID" value="LPERR02G01440"/>
</dbReference>
<evidence type="ECO:0000313" key="3">
    <source>
        <dbReference type="Proteomes" id="UP000032180"/>
    </source>
</evidence>
<protein>
    <submittedName>
        <fullName evidence="2">Uncharacterized protein</fullName>
    </submittedName>
</protein>
<dbReference type="AlphaFoldDB" id="A0A0D9VBI0"/>
<reference evidence="2 3" key="1">
    <citation type="submission" date="2012-08" db="EMBL/GenBank/DDBJ databases">
        <title>Oryza genome evolution.</title>
        <authorList>
            <person name="Wing R.A."/>
        </authorList>
    </citation>
    <scope>NUCLEOTIDE SEQUENCE</scope>
</reference>